<dbReference type="Pfam" id="PF10637">
    <property type="entry name" value="Ofd1_CTDD"/>
    <property type="match status" value="1"/>
</dbReference>
<dbReference type="InterPro" id="IPR051842">
    <property type="entry name" value="uS12_prolyl_hydroxylase"/>
</dbReference>
<dbReference type="STRING" id="947166.A0A1D1VS93"/>
<dbReference type="Proteomes" id="UP000186922">
    <property type="component" value="Unassembled WGS sequence"/>
</dbReference>
<evidence type="ECO:0000256" key="8">
    <source>
        <dbReference type="ARBA" id="ARBA00029938"/>
    </source>
</evidence>
<evidence type="ECO:0000256" key="2">
    <source>
        <dbReference type="ARBA" id="ARBA00007443"/>
    </source>
</evidence>
<reference evidence="12 13" key="1">
    <citation type="journal article" date="2016" name="Nat. Commun.">
        <title>Extremotolerant tardigrade genome and improved radiotolerance of human cultured cells by tardigrade-unique protein.</title>
        <authorList>
            <person name="Hashimoto T."/>
            <person name="Horikawa D.D."/>
            <person name="Saito Y."/>
            <person name="Kuwahara H."/>
            <person name="Kozuka-Hata H."/>
            <person name="Shin-I T."/>
            <person name="Minakuchi Y."/>
            <person name="Ohishi K."/>
            <person name="Motoyama A."/>
            <person name="Aizu T."/>
            <person name="Enomoto A."/>
            <person name="Kondo K."/>
            <person name="Tanaka S."/>
            <person name="Hara Y."/>
            <person name="Koshikawa S."/>
            <person name="Sagara H."/>
            <person name="Miura T."/>
            <person name="Yokobori S."/>
            <person name="Miyagawa K."/>
            <person name="Suzuki Y."/>
            <person name="Kubo T."/>
            <person name="Oyama M."/>
            <person name="Kohara Y."/>
            <person name="Fujiyama A."/>
            <person name="Arakawa K."/>
            <person name="Katayama T."/>
            <person name="Toyoda A."/>
            <person name="Kunieda T."/>
        </authorList>
    </citation>
    <scope>NUCLEOTIDE SEQUENCE [LARGE SCALE GENOMIC DNA]</scope>
    <source>
        <strain evidence="12 13">YOKOZUNA-1</strain>
    </source>
</reference>
<keyword evidence="7" id="KW-0408">Iron</keyword>
<proteinExistence type="inferred from homology"/>
<dbReference type="GO" id="GO:0031418">
    <property type="term" value="F:L-ascorbic acid binding"/>
    <property type="evidence" value="ECO:0007669"/>
    <property type="project" value="UniProtKB-KW"/>
</dbReference>
<keyword evidence="13" id="KW-1185">Reference proteome</keyword>
<dbReference type="InterPro" id="IPR005123">
    <property type="entry name" value="Oxoglu/Fe-dep_dioxygenase_dom"/>
</dbReference>
<feature type="compositionally biased region" description="Acidic residues" evidence="10">
    <location>
        <begin position="577"/>
        <end position="587"/>
    </location>
</feature>
<dbReference type="InterPro" id="IPR039558">
    <property type="entry name" value="TPA1/OFD1_N"/>
</dbReference>
<gene>
    <name evidence="12" type="primary">RvY_14707-1</name>
    <name evidence="12" type="synonym">RvY_14707.1</name>
    <name evidence="12" type="ORF">RvY_14707</name>
</gene>
<feature type="region of interest" description="Disordered" evidence="10">
    <location>
        <begin position="422"/>
        <end position="442"/>
    </location>
</feature>
<dbReference type="SMART" id="SM00702">
    <property type="entry name" value="P4Hc"/>
    <property type="match status" value="1"/>
</dbReference>
<evidence type="ECO:0000256" key="1">
    <source>
        <dbReference type="ARBA" id="ARBA00001961"/>
    </source>
</evidence>
<dbReference type="InterPro" id="IPR019601">
    <property type="entry name" value="Oxoglutarate/Fe-dep_Oase_C"/>
</dbReference>
<evidence type="ECO:0000256" key="9">
    <source>
        <dbReference type="ARBA" id="ARBA00047444"/>
    </source>
</evidence>
<protein>
    <recommendedName>
        <fullName evidence="8">uS12 prolyl 3-hydroxylase</fullName>
    </recommendedName>
</protein>
<dbReference type="InterPro" id="IPR006620">
    <property type="entry name" value="Pro_4_hyd_alph"/>
</dbReference>
<name>A0A1D1VS93_RAMVA</name>
<evidence type="ECO:0000256" key="6">
    <source>
        <dbReference type="ARBA" id="ARBA00023002"/>
    </source>
</evidence>
<comment type="caution">
    <text evidence="12">The sequence shown here is derived from an EMBL/GenBank/DDBJ whole genome shotgun (WGS) entry which is preliminary data.</text>
</comment>
<sequence>MENSLAKRPAQAMVSSVVGSASSVTESNSVQQNYLDKNKRFKTGKPFTGVASRLTINPEYTAESFKNSVRSLLRAYDEGPNAPADADISPALNFVFRKPFRHMVFPDFFRGPIEGVEVELLSQKFDSLSTDLFQLSQTKELASDRVQEFAQVSSTLREDVRPWLQEITGVELTKEVDMRGGRYTYTDRLVCHDDRLSSRKIAYVYYVTSSDWSAEDGGTLDLYESICMNDNLVPGELEKRILPLRNSVVFFFVSDDSFHEVSEVLSLTKSRLSLTGWFHTSKPPKPRVEYQESPEAQLFNFKPGTVAEARICRLAKPDDVMLRRAKNKYKSELQKHRATDVRHLLAEDLYQSLVMELRQHDHALPWAVPANRNTSGRYRYVDIPADFQWLKELPNMSHLVQTIFSGQFLQSLMDINGKQLAITRQKPKPDEKREGVNGTTKSSRQETIKFAISVYQCRLERFEHGDYTLKNFDAVQMDNVLDLFYFIDCERLEKDCGGSLVFVEVDDSPDDEWDPIVQFDGTPNCLSIVKRDQGHVFYTEYVNHRWVRRNGGRPFYRLWVSLPLEMDDTAESSSESEQADDTSADEDDRLHEPDAIPAALSNSETDEDEEE</sequence>
<keyword evidence="4" id="KW-0847">Vitamin C</keyword>
<organism evidence="12 13">
    <name type="scientific">Ramazzottius varieornatus</name>
    <name type="common">Water bear</name>
    <name type="synonym">Tardigrade</name>
    <dbReference type="NCBI Taxonomy" id="947166"/>
    <lineage>
        <taxon>Eukaryota</taxon>
        <taxon>Metazoa</taxon>
        <taxon>Ecdysozoa</taxon>
        <taxon>Tardigrada</taxon>
        <taxon>Eutardigrada</taxon>
        <taxon>Parachela</taxon>
        <taxon>Hypsibioidea</taxon>
        <taxon>Ramazzottiidae</taxon>
        <taxon>Ramazzottius</taxon>
    </lineage>
</organism>
<dbReference type="GO" id="GO:0031543">
    <property type="term" value="F:peptidyl-proline dioxygenase activity"/>
    <property type="evidence" value="ECO:0007669"/>
    <property type="project" value="UniProtKB-ARBA"/>
</dbReference>
<dbReference type="EMBL" id="BDGG01000010">
    <property type="protein sequence ID" value="GAV04432.1"/>
    <property type="molecule type" value="Genomic_DNA"/>
</dbReference>
<evidence type="ECO:0000256" key="10">
    <source>
        <dbReference type="SAM" id="MobiDB-lite"/>
    </source>
</evidence>
<keyword evidence="3" id="KW-0479">Metal-binding</keyword>
<dbReference type="OrthoDB" id="430522at2759"/>
<keyword evidence="5" id="KW-0223">Dioxygenase</keyword>
<evidence type="ECO:0000256" key="5">
    <source>
        <dbReference type="ARBA" id="ARBA00022964"/>
    </source>
</evidence>
<comment type="catalytic activity">
    <reaction evidence="9">
        <text>[ribosomal protein uS12]-L-proline + 2-oxoglutarate + O2 = [ribosomal protein uS12]-(3S)-3-hydroxy-L-proline + succinate + CO2</text>
        <dbReference type="Rhea" id="RHEA:54156"/>
        <dbReference type="Rhea" id="RHEA-COMP:13816"/>
        <dbReference type="Rhea" id="RHEA-COMP:13818"/>
        <dbReference type="ChEBI" id="CHEBI:15379"/>
        <dbReference type="ChEBI" id="CHEBI:16526"/>
        <dbReference type="ChEBI" id="CHEBI:16810"/>
        <dbReference type="ChEBI" id="CHEBI:30031"/>
        <dbReference type="ChEBI" id="CHEBI:50342"/>
        <dbReference type="ChEBI" id="CHEBI:85428"/>
    </reaction>
</comment>
<evidence type="ECO:0000313" key="12">
    <source>
        <dbReference type="EMBL" id="GAV04432.1"/>
    </source>
</evidence>
<feature type="domain" description="Fe2OG dioxygenase" evidence="11">
    <location>
        <begin position="174"/>
        <end position="280"/>
    </location>
</feature>
<keyword evidence="6" id="KW-0560">Oxidoreductase</keyword>
<dbReference type="PANTHER" id="PTHR12117">
    <property type="entry name" value="HISTONE ACETYLTRANSFERASE COMPLEX"/>
    <property type="match status" value="1"/>
</dbReference>
<evidence type="ECO:0000256" key="4">
    <source>
        <dbReference type="ARBA" id="ARBA00022896"/>
    </source>
</evidence>
<evidence type="ECO:0000259" key="11">
    <source>
        <dbReference type="PROSITE" id="PS51471"/>
    </source>
</evidence>
<dbReference type="GO" id="GO:0005506">
    <property type="term" value="F:iron ion binding"/>
    <property type="evidence" value="ECO:0007669"/>
    <property type="project" value="InterPro"/>
</dbReference>
<dbReference type="AlphaFoldDB" id="A0A1D1VS93"/>
<evidence type="ECO:0000256" key="3">
    <source>
        <dbReference type="ARBA" id="ARBA00022723"/>
    </source>
</evidence>
<comment type="cofactor">
    <cofactor evidence="1">
        <name>L-ascorbate</name>
        <dbReference type="ChEBI" id="CHEBI:38290"/>
    </cofactor>
</comment>
<dbReference type="PROSITE" id="PS51471">
    <property type="entry name" value="FE2OG_OXY"/>
    <property type="match status" value="1"/>
</dbReference>
<evidence type="ECO:0000313" key="13">
    <source>
        <dbReference type="Proteomes" id="UP000186922"/>
    </source>
</evidence>
<feature type="region of interest" description="Disordered" evidence="10">
    <location>
        <begin position="568"/>
        <end position="611"/>
    </location>
</feature>
<dbReference type="Gene3D" id="2.60.120.620">
    <property type="entry name" value="q2cbj1_9rhob like domain"/>
    <property type="match status" value="2"/>
</dbReference>
<evidence type="ECO:0000256" key="7">
    <source>
        <dbReference type="ARBA" id="ARBA00023004"/>
    </source>
</evidence>
<dbReference type="Pfam" id="PF13661">
    <property type="entry name" value="2OG-FeII_Oxy_4"/>
    <property type="match status" value="1"/>
</dbReference>
<comment type="similarity">
    <text evidence="2">Belongs to the TPA1 family.</text>
</comment>
<accession>A0A1D1VS93</accession>
<dbReference type="PANTHER" id="PTHR12117:SF0">
    <property type="entry name" value="PROLYL 3-HYDROXYLASE OGFOD1"/>
    <property type="match status" value="1"/>
</dbReference>